<keyword evidence="1" id="KW-0677">Repeat</keyword>
<evidence type="ECO:0000256" key="2">
    <source>
        <dbReference type="PROSITE-ProRule" id="PRU00708"/>
    </source>
</evidence>
<dbReference type="EMBL" id="JACGCM010000704">
    <property type="protein sequence ID" value="KAF6168079.1"/>
    <property type="molecule type" value="Genomic_DNA"/>
</dbReference>
<dbReference type="OrthoDB" id="1882394at2759"/>
<evidence type="ECO:0000256" key="1">
    <source>
        <dbReference type="ARBA" id="ARBA00022737"/>
    </source>
</evidence>
<dbReference type="GO" id="GO:0009451">
    <property type="term" value="P:RNA modification"/>
    <property type="evidence" value="ECO:0007669"/>
    <property type="project" value="InterPro"/>
</dbReference>
<dbReference type="InterPro" id="IPR002885">
    <property type="entry name" value="PPR_rpt"/>
</dbReference>
<gene>
    <name evidence="3" type="ORF">GIB67_011464</name>
</gene>
<dbReference type="Pfam" id="PF20431">
    <property type="entry name" value="E_motif"/>
    <property type="match status" value="1"/>
</dbReference>
<dbReference type="PANTHER" id="PTHR47926">
    <property type="entry name" value="PENTATRICOPEPTIDE REPEAT-CONTAINING PROTEIN"/>
    <property type="match status" value="1"/>
</dbReference>
<dbReference type="Gene3D" id="1.25.40.10">
    <property type="entry name" value="Tetratricopeptide repeat domain"/>
    <property type="match status" value="1"/>
</dbReference>
<dbReference type="AlphaFoldDB" id="A0A7J7NLJ2"/>
<dbReference type="Proteomes" id="UP000541444">
    <property type="component" value="Unassembled WGS sequence"/>
</dbReference>
<accession>A0A7J7NLJ2</accession>
<proteinExistence type="predicted"/>
<dbReference type="PROSITE" id="PS51375">
    <property type="entry name" value="PPR"/>
    <property type="match status" value="1"/>
</dbReference>
<evidence type="ECO:0000313" key="4">
    <source>
        <dbReference type="Proteomes" id="UP000541444"/>
    </source>
</evidence>
<evidence type="ECO:0000313" key="3">
    <source>
        <dbReference type="EMBL" id="KAF6168079.1"/>
    </source>
</evidence>
<sequence>MSKRDVISWNSIISGHCNDPYAVAYFQQMEKSDLLPDSVTFISVLSACANLGFVEEGWRLFVEMQNKCRIIPCIEHFACMVNIFGRAGLITEAYEMIVQKMVSNASPTVLGALLYAFSLHGNVDVGEITAKKLFELEPDNAHNFELLMMIYGKAGRWADIEKAIRLMVARGFSAAHNIGLEDALVFQQVTDSEFQESSISSMPSPFPISIEVEKYNAVSNDALQRARSLLGDRELDSSVNEGSSEICKSQKRISCILQVPSRNKERDPPIITIRERMEGTKLEVVETKVMARTEVGEQVQVVPRVPILGGSTTGRVTMAALPLRPGFKDVPGT</sequence>
<name>A0A7J7NLJ2_9MAGN</name>
<dbReference type="NCBIfam" id="TIGR00756">
    <property type="entry name" value="PPR"/>
    <property type="match status" value="1"/>
</dbReference>
<comment type="caution">
    <text evidence="3">The sequence shown here is derived from an EMBL/GenBank/DDBJ whole genome shotgun (WGS) entry which is preliminary data.</text>
</comment>
<dbReference type="InterPro" id="IPR046960">
    <property type="entry name" value="PPR_At4g14850-like_plant"/>
</dbReference>
<protein>
    <recommendedName>
        <fullName evidence="5">Pentatricopeptide repeat-containing protein</fullName>
    </recommendedName>
</protein>
<dbReference type="GO" id="GO:0003723">
    <property type="term" value="F:RNA binding"/>
    <property type="evidence" value="ECO:0007669"/>
    <property type="project" value="InterPro"/>
</dbReference>
<dbReference type="PANTHER" id="PTHR47926:SF515">
    <property type="entry name" value="UMP-CMP KINASE"/>
    <property type="match status" value="1"/>
</dbReference>
<reference evidence="3 4" key="1">
    <citation type="journal article" date="2020" name="IScience">
        <title>Genome Sequencing of the Endangered Kingdonia uniflora (Circaeasteraceae, Ranunculales) Reveals Potential Mechanisms of Evolutionary Specialization.</title>
        <authorList>
            <person name="Sun Y."/>
            <person name="Deng T."/>
            <person name="Zhang A."/>
            <person name="Moore M.J."/>
            <person name="Landis J.B."/>
            <person name="Lin N."/>
            <person name="Zhang H."/>
            <person name="Zhang X."/>
            <person name="Huang J."/>
            <person name="Zhang X."/>
            <person name="Sun H."/>
            <person name="Wang H."/>
        </authorList>
    </citation>
    <scope>NUCLEOTIDE SEQUENCE [LARGE SCALE GENOMIC DNA]</scope>
    <source>
        <strain evidence="3">TB1705</strain>
        <tissue evidence="3">Leaf</tissue>
    </source>
</reference>
<feature type="repeat" description="PPR" evidence="2">
    <location>
        <begin position="37"/>
        <end position="67"/>
    </location>
</feature>
<evidence type="ECO:0008006" key="5">
    <source>
        <dbReference type="Google" id="ProtNLM"/>
    </source>
</evidence>
<dbReference type="Pfam" id="PF01535">
    <property type="entry name" value="PPR"/>
    <property type="match status" value="1"/>
</dbReference>
<dbReference type="InterPro" id="IPR011990">
    <property type="entry name" value="TPR-like_helical_dom_sf"/>
</dbReference>
<organism evidence="3 4">
    <name type="scientific">Kingdonia uniflora</name>
    <dbReference type="NCBI Taxonomy" id="39325"/>
    <lineage>
        <taxon>Eukaryota</taxon>
        <taxon>Viridiplantae</taxon>
        <taxon>Streptophyta</taxon>
        <taxon>Embryophyta</taxon>
        <taxon>Tracheophyta</taxon>
        <taxon>Spermatophyta</taxon>
        <taxon>Magnoliopsida</taxon>
        <taxon>Ranunculales</taxon>
        <taxon>Circaeasteraceae</taxon>
        <taxon>Kingdonia</taxon>
    </lineage>
</organism>
<keyword evidence="4" id="KW-1185">Reference proteome</keyword>
<dbReference type="InterPro" id="IPR046848">
    <property type="entry name" value="E_motif"/>
</dbReference>